<gene>
    <name evidence="1" type="ORF">M6D93_12480</name>
</gene>
<keyword evidence="2" id="KW-1185">Reference proteome</keyword>
<dbReference type="EMBL" id="CP097332">
    <property type="protein sequence ID" value="UQX87117.1"/>
    <property type="molecule type" value="Genomic_DNA"/>
</dbReference>
<sequence>MSEYAFPPAWIVTIVGGQGGPAGVGGVGPFDSRDLAEAFCKRLRAAWVHDITDDFTGESPRIEVVQLEAAERLAAIVIGDR</sequence>
<evidence type="ECO:0000313" key="2">
    <source>
        <dbReference type="Proteomes" id="UP001056336"/>
    </source>
</evidence>
<evidence type="ECO:0000313" key="1">
    <source>
        <dbReference type="EMBL" id="UQX87117.1"/>
    </source>
</evidence>
<protein>
    <submittedName>
        <fullName evidence="1">Uncharacterized protein</fullName>
    </submittedName>
</protein>
<accession>A0ABY4QVJ7</accession>
<reference evidence="1" key="2">
    <citation type="submission" date="2022-05" db="EMBL/GenBank/DDBJ databases">
        <authorList>
            <person name="Kim J.-S."/>
            <person name="Lee K."/>
            <person name="Suh M."/>
            <person name="Eom M."/>
            <person name="Kim J.-S."/>
            <person name="Kim D.-S."/>
            <person name="Ko S.-H."/>
            <person name="Shin Y."/>
            <person name="Lee J.-S."/>
        </authorList>
    </citation>
    <scope>NUCLEOTIDE SEQUENCE</scope>
    <source>
        <strain evidence="1">N237</strain>
    </source>
</reference>
<reference evidence="1" key="1">
    <citation type="journal article" date="2018" name="Int. J. Syst. Evol. Microbiol.">
        <title>Jatrophihabitans telluris sp. nov., isolated from sediment soil of lava forest wetlands and the emended description of the genus Jatrophihabitans.</title>
        <authorList>
            <person name="Lee K.C."/>
            <person name="Suh M.K."/>
            <person name="Eom M.K."/>
            <person name="Kim K.K."/>
            <person name="Kim J.S."/>
            <person name="Kim D.S."/>
            <person name="Ko S.H."/>
            <person name="Shin Y.K."/>
            <person name="Lee J.S."/>
        </authorList>
    </citation>
    <scope>NUCLEOTIDE SEQUENCE</scope>
    <source>
        <strain evidence="1">N237</strain>
    </source>
</reference>
<organism evidence="1 2">
    <name type="scientific">Jatrophihabitans telluris</name>
    <dbReference type="NCBI Taxonomy" id="2038343"/>
    <lineage>
        <taxon>Bacteria</taxon>
        <taxon>Bacillati</taxon>
        <taxon>Actinomycetota</taxon>
        <taxon>Actinomycetes</taxon>
        <taxon>Jatrophihabitantales</taxon>
        <taxon>Jatrophihabitantaceae</taxon>
        <taxon>Jatrophihabitans</taxon>
    </lineage>
</organism>
<dbReference type="Proteomes" id="UP001056336">
    <property type="component" value="Chromosome"/>
</dbReference>
<name>A0ABY4QVJ7_9ACTN</name>
<proteinExistence type="predicted"/>
<dbReference type="RefSeq" id="WP_249769564.1">
    <property type="nucleotide sequence ID" value="NZ_CP097332.1"/>
</dbReference>